<dbReference type="Proteomes" id="UP000814140">
    <property type="component" value="Unassembled WGS sequence"/>
</dbReference>
<comment type="caution">
    <text evidence="1">The sequence shown here is derived from an EMBL/GenBank/DDBJ whole genome shotgun (WGS) entry which is preliminary data.</text>
</comment>
<reference evidence="1" key="1">
    <citation type="submission" date="2021-03" db="EMBL/GenBank/DDBJ databases">
        <authorList>
            <consortium name="DOE Joint Genome Institute"/>
            <person name="Ahrendt S."/>
            <person name="Looney B.P."/>
            <person name="Miyauchi S."/>
            <person name="Morin E."/>
            <person name="Drula E."/>
            <person name="Courty P.E."/>
            <person name="Chicoki N."/>
            <person name="Fauchery L."/>
            <person name="Kohler A."/>
            <person name="Kuo A."/>
            <person name="Labutti K."/>
            <person name="Pangilinan J."/>
            <person name="Lipzen A."/>
            <person name="Riley R."/>
            <person name="Andreopoulos W."/>
            <person name="He G."/>
            <person name="Johnson J."/>
            <person name="Barry K.W."/>
            <person name="Grigoriev I.V."/>
            <person name="Nagy L."/>
            <person name="Hibbett D."/>
            <person name="Henrissat B."/>
            <person name="Matheny P.B."/>
            <person name="Labbe J."/>
            <person name="Martin F."/>
        </authorList>
    </citation>
    <scope>NUCLEOTIDE SEQUENCE</scope>
    <source>
        <strain evidence="1">HHB10654</strain>
    </source>
</reference>
<proteinExistence type="predicted"/>
<accession>A0ACB8SJG4</accession>
<sequence length="606" mass="67349">MAQSAAPWRSSFSTGVAKFKLQQYEEAVEAFTKAVNLAEDKAYNVYDSRAAVYLKLGNTKAALYDAKKVIDIAPEQWQGYARAARAFLLLDKCASAMKMADLALERMGDSQKNVEQRRLLEDIRRDAAVRAVRPTNPFAQLAVEVIGMIFEFAVSRSPGVAVTLSHVCRHWRSIALAQRSLWGALILSQKKPARKAKTWIDRAAGRIAELTIDELLGQHWTELGQAWAIGHRDPQMTELRTQLKTLDWSRLSVLRLNALTLELLVDNMRTAGAENILETLEELDISIKIYNGQTFPILRPGLTKPAPEIPPNLRILKLSNLICDWTQLATHHTLVSLSVYYQLRMINSSPIRRLLEKNLSLESLILHFQLNVPFPVPRVETAASLIMARLRFLELTGLTGLTAVLDGLHLPALETLHLHTQPDATRVLAAIIEDTQNNVRGLTELSIRSCSVDRVILSRFLIHADSLQRLELSNGAFSIDKTVEVLTKPPAEMCTEFNREAAECAAVPIACPALTDVNLSNCEDLRSGPLVRMVSARRALSVSVTSADGDVAPDAKALPPYPVAPLKTLRVDGCPRIEADTLPWLRSVVPVFSCRYSTKQQAKARR</sequence>
<organism evidence="1 2">
    <name type="scientific">Artomyces pyxidatus</name>
    <dbReference type="NCBI Taxonomy" id="48021"/>
    <lineage>
        <taxon>Eukaryota</taxon>
        <taxon>Fungi</taxon>
        <taxon>Dikarya</taxon>
        <taxon>Basidiomycota</taxon>
        <taxon>Agaricomycotina</taxon>
        <taxon>Agaricomycetes</taxon>
        <taxon>Russulales</taxon>
        <taxon>Auriscalpiaceae</taxon>
        <taxon>Artomyces</taxon>
    </lineage>
</organism>
<keyword evidence="2" id="KW-1185">Reference proteome</keyword>
<protein>
    <submittedName>
        <fullName evidence="1">Uncharacterized protein</fullName>
    </submittedName>
</protein>
<reference evidence="1" key="2">
    <citation type="journal article" date="2022" name="New Phytol.">
        <title>Evolutionary transition to the ectomycorrhizal habit in the genomes of a hyperdiverse lineage of mushroom-forming fungi.</title>
        <authorList>
            <person name="Looney B."/>
            <person name="Miyauchi S."/>
            <person name="Morin E."/>
            <person name="Drula E."/>
            <person name="Courty P.E."/>
            <person name="Kohler A."/>
            <person name="Kuo A."/>
            <person name="LaButti K."/>
            <person name="Pangilinan J."/>
            <person name="Lipzen A."/>
            <person name="Riley R."/>
            <person name="Andreopoulos W."/>
            <person name="He G."/>
            <person name="Johnson J."/>
            <person name="Nolan M."/>
            <person name="Tritt A."/>
            <person name="Barry K.W."/>
            <person name="Grigoriev I.V."/>
            <person name="Nagy L.G."/>
            <person name="Hibbett D."/>
            <person name="Henrissat B."/>
            <person name="Matheny P.B."/>
            <person name="Labbe J."/>
            <person name="Martin F.M."/>
        </authorList>
    </citation>
    <scope>NUCLEOTIDE SEQUENCE</scope>
    <source>
        <strain evidence="1">HHB10654</strain>
    </source>
</reference>
<gene>
    <name evidence="1" type="ORF">BV25DRAFT_1832541</name>
</gene>
<dbReference type="EMBL" id="MU277271">
    <property type="protein sequence ID" value="KAI0056085.1"/>
    <property type="molecule type" value="Genomic_DNA"/>
</dbReference>
<evidence type="ECO:0000313" key="2">
    <source>
        <dbReference type="Proteomes" id="UP000814140"/>
    </source>
</evidence>
<evidence type="ECO:0000313" key="1">
    <source>
        <dbReference type="EMBL" id="KAI0056085.1"/>
    </source>
</evidence>
<name>A0ACB8SJG4_9AGAM</name>